<accession>A0A6A4VR57</accession>
<comment type="caution">
    <text evidence="3">The sequence shown here is derived from an EMBL/GenBank/DDBJ whole genome shotgun (WGS) entry which is preliminary data.</text>
</comment>
<protein>
    <recommendedName>
        <fullName evidence="5">Secreted protein</fullName>
    </recommendedName>
</protein>
<feature type="compositionally biased region" description="Low complexity" evidence="1">
    <location>
        <begin position="46"/>
        <end position="61"/>
    </location>
</feature>
<evidence type="ECO:0000313" key="3">
    <source>
        <dbReference type="EMBL" id="KAF0294044.1"/>
    </source>
</evidence>
<keyword evidence="4" id="KW-1185">Reference proteome</keyword>
<feature type="compositionally biased region" description="Acidic residues" evidence="1">
    <location>
        <begin position="79"/>
        <end position="93"/>
    </location>
</feature>
<keyword evidence="2" id="KW-0732">Signal</keyword>
<gene>
    <name evidence="3" type="ORF">FJT64_008257</name>
</gene>
<dbReference type="AlphaFoldDB" id="A0A6A4VR57"/>
<dbReference type="Proteomes" id="UP000440578">
    <property type="component" value="Unassembled WGS sequence"/>
</dbReference>
<reference evidence="3 4" key="1">
    <citation type="submission" date="2019-07" db="EMBL/GenBank/DDBJ databases">
        <title>Draft genome assembly of a fouling barnacle, Amphibalanus amphitrite (Darwin, 1854): The first reference genome for Thecostraca.</title>
        <authorList>
            <person name="Kim W."/>
        </authorList>
    </citation>
    <scope>NUCLEOTIDE SEQUENCE [LARGE SCALE GENOMIC DNA]</scope>
    <source>
        <strain evidence="3">SNU_AA5</strain>
        <tissue evidence="3">Soma without cirri and trophi</tissue>
    </source>
</reference>
<evidence type="ECO:0008006" key="5">
    <source>
        <dbReference type="Google" id="ProtNLM"/>
    </source>
</evidence>
<proteinExistence type="predicted"/>
<organism evidence="3 4">
    <name type="scientific">Amphibalanus amphitrite</name>
    <name type="common">Striped barnacle</name>
    <name type="synonym">Balanus amphitrite</name>
    <dbReference type="NCBI Taxonomy" id="1232801"/>
    <lineage>
        <taxon>Eukaryota</taxon>
        <taxon>Metazoa</taxon>
        <taxon>Ecdysozoa</taxon>
        <taxon>Arthropoda</taxon>
        <taxon>Crustacea</taxon>
        <taxon>Multicrustacea</taxon>
        <taxon>Cirripedia</taxon>
        <taxon>Thoracica</taxon>
        <taxon>Thoracicalcarea</taxon>
        <taxon>Balanomorpha</taxon>
        <taxon>Balanoidea</taxon>
        <taxon>Balanidae</taxon>
        <taxon>Amphibalaninae</taxon>
        <taxon>Amphibalanus</taxon>
    </lineage>
</organism>
<feature type="chain" id="PRO_5025365983" description="Secreted protein" evidence="2">
    <location>
        <begin position="20"/>
        <end position="93"/>
    </location>
</feature>
<sequence length="93" mass="9977">MQRQRSAVLAALLAGTAVCSVPRPRVAVWRPPPSRGVHHDPYGYGETVSSVNTNTESVSENGSQVITESVNNSPVTTETNEETNDDNDVITNP</sequence>
<dbReference type="EMBL" id="VIIS01001708">
    <property type="protein sequence ID" value="KAF0294044.1"/>
    <property type="molecule type" value="Genomic_DNA"/>
</dbReference>
<evidence type="ECO:0000256" key="2">
    <source>
        <dbReference type="SAM" id="SignalP"/>
    </source>
</evidence>
<evidence type="ECO:0000313" key="4">
    <source>
        <dbReference type="Proteomes" id="UP000440578"/>
    </source>
</evidence>
<feature type="region of interest" description="Disordered" evidence="1">
    <location>
        <begin position="31"/>
        <end position="93"/>
    </location>
</feature>
<name>A0A6A4VR57_AMPAM</name>
<evidence type="ECO:0000256" key="1">
    <source>
        <dbReference type="SAM" id="MobiDB-lite"/>
    </source>
</evidence>
<feature type="signal peptide" evidence="2">
    <location>
        <begin position="1"/>
        <end position="19"/>
    </location>
</feature>